<name>A0A3L7JZ64_9BACI</name>
<comment type="caution">
    <text evidence="1">The sequence shown here is derived from an EMBL/GenBank/DDBJ whole genome shotgun (WGS) entry which is preliminary data.</text>
</comment>
<dbReference type="Proteomes" id="UP000276770">
    <property type="component" value="Unassembled WGS sequence"/>
</dbReference>
<reference evidence="1 2" key="1">
    <citation type="submission" date="2018-10" db="EMBL/GenBank/DDBJ databases">
        <title>Falsibacillus sp. genome draft.</title>
        <authorList>
            <person name="Shi S."/>
        </authorList>
    </citation>
    <scope>NUCLEOTIDE SEQUENCE [LARGE SCALE GENOMIC DNA]</scope>
    <source>
        <strain evidence="1 2">GY 10110</strain>
    </source>
</reference>
<keyword evidence="2" id="KW-1185">Reference proteome</keyword>
<organism evidence="1 2">
    <name type="scientific">Falsibacillus albus</name>
    <dbReference type="NCBI Taxonomy" id="2478915"/>
    <lineage>
        <taxon>Bacteria</taxon>
        <taxon>Bacillati</taxon>
        <taxon>Bacillota</taxon>
        <taxon>Bacilli</taxon>
        <taxon>Bacillales</taxon>
        <taxon>Bacillaceae</taxon>
        <taxon>Falsibacillus</taxon>
    </lineage>
</organism>
<dbReference type="EMBL" id="RCVZ01000006">
    <property type="protein sequence ID" value="RLQ95419.1"/>
    <property type="molecule type" value="Genomic_DNA"/>
</dbReference>
<sequence length="137" mass="15873">MSQKNHLIYPILENEASIEFQIVSKNNILSKHAVRFTVKFNEERDGDRYKSTIFLNNLHLKIEKNKNSFLIHIVPKVDLEPKLIKQRSLISNPSFFLPLAYSCNVSMAIMGKRQVDQYMAAVSEALKTFIKETIMNN</sequence>
<evidence type="ECO:0000313" key="2">
    <source>
        <dbReference type="Proteomes" id="UP000276770"/>
    </source>
</evidence>
<evidence type="ECO:0000313" key="1">
    <source>
        <dbReference type="EMBL" id="RLQ95419.1"/>
    </source>
</evidence>
<accession>A0A3L7JZ64</accession>
<proteinExistence type="predicted"/>
<dbReference type="AlphaFoldDB" id="A0A3L7JZ64"/>
<gene>
    <name evidence="1" type="ORF">D9X91_10305</name>
</gene>
<protein>
    <submittedName>
        <fullName evidence="1">Uncharacterized protein</fullName>
    </submittedName>
</protein>
<dbReference type="RefSeq" id="WP_121680534.1">
    <property type="nucleotide sequence ID" value="NZ_RCVZ01000006.1"/>
</dbReference>
<dbReference type="OrthoDB" id="9973567at2"/>